<keyword evidence="2 3" id="KW-0808">Transferase</keyword>
<dbReference type="SUPFAM" id="SSF53335">
    <property type="entry name" value="S-adenosyl-L-methionine-dependent methyltransferases"/>
    <property type="match status" value="1"/>
</dbReference>
<keyword evidence="4" id="KW-1185">Reference proteome</keyword>
<dbReference type="Gene3D" id="3.40.50.150">
    <property type="entry name" value="Vaccinia Virus protein VP39"/>
    <property type="match status" value="1"/>
</dbReference>
<evidence type="ECO:0000313" key="4">
    <source>
        <dbReference type="Proteomes" id="UP001059824"/>
    </source>
</evidence>
<name>A0A857MM53_9BACT</name>
<evidence type="ECO:0000313" key="3">
    <source>
        <dbReference type="EMBL" id="QHN42895.1"/>
    </source>
</evidence>
<dbReference type="CDD" id="cd02440">
    <property type="entry name" value="AdoMet_MTases"/>
    <property type="match status" value="1"/>
</dbReference>
<accession>A0A857MM53</accession>
<dbReference type="NCBIfam" id="TIGR00095">
    <property type="entry name" value="16S rRNA (guanine(966)-N(2))-methyltransferase RsmD"/>
    <property type="match status" value="1"/>
</dbReference>
<dbReference type="PANTHER" id="PTHR43542">
    <property type="entry name" value="METHYLTRANSFERASE"/>
    <property type="match status" value="1"/>
</dbReference>
<organism evidence="3 4">
    <name type="scientific">Candidatus Mycosynbacter amalyticus</name>
    <dbReference type="NCBI Taxonomy" id="2665156"/>
    <lineage>
        <taxon>Bacteria</taxon>
        <taxon>Candidatus Saccharimonadota</taxon>
        <taxon>Candidatus Saccharimonadota incertae sedis</taxon>
        <taxon>Candidatus Mycosynbacter</taxon>
    </lineage>
</organism>
<dbReference type="Proteomes" id="UP001059824">
    <property type="component" value="Chromosome"/>
</dbReference>
<reference evidence="3" key="1">
    <citation type="journal article" date="2021" name="Nat. Microbiol.">
        <title>Cocultivation of an ultrasmall environmental parasitic bacterium with lytic ability against bacteria associated with wastewater foams.</title>
        <authorList>
            <person name="Batinovic S."/>
            <person name="Rose J.J.A."/>
            <person name="Ratcliffe J."/>
            <person name="Seviour R.J."/>
            <person name="Petrovski S."/>
        </authorList>
    </citation>
    <scope>NUCLEOTIDE SEQUENCE</scope>
    <source>
        <strain evidence="3">JR1</strain>
    </source>
</reference>
<evidence type="ECO:0000256" key="2">
    <source>
        <dbReference type="ARBA" id="ARBA00022679"/>
    </source>
</evidence>
<sequence>MRVRIIAGKYGGRKLDAPRGRTTHPMGERVRGALFNSLIQDIPDARVLDAYAGTGVVGFEALSRGAHEVIAVEHSRAAQKTIATSMDLLGVSYPEYTLFRGRVQSFISSRAADSFDIIFVDPPYYEYNQHLSTIEKLFGLLKPGGLMVISKPGKCEDIVLPNGIVVVDNRSYGEAHLMYCRRKGV</sequence>
<dbReference type="PROSITE" id="PS00092">
    <property type="entry name" value="N6_MTASE"/>
    <property type="match status" value="1"/>
</dbReference>
<dbReference type="AlphaFoldDB" id="A0A857MM53"/>
<dbReference type="KEGG" id="mama:GII36_03460"/>
<evidence type="ECO:0000256" key="1">
    <source>
        <dbReference type="ARBA" id="ARBA00022603"/>
    </source>
</evidence>
<protein>
    <submittedName>
        <fullName evidence="3">16S rRNA (Guanine(966)-N(2))-methyltransferase RsmD</fullName>
        <ecNumber evidence="3">2.1.1.171</ecNumber>
    </submittedName>
</protein>
<dbReference type="InterPro" id="IPR029063">
    <property type="entry name" value="SAM-dependent_MTases_sf"/>
</dbReference>
<dbReference type="PANTHER" id="PTHR43542:SF1">
    <property type="entry name" value="METHYLTRANSFERASE"/>
    <property type="match status" value="1"/>
</dbReference>
<dbReference type="GO" id="GO:0003676">
    <property type="term" value="F:nucleic acid binding"/>
    <property type="evidence" value="ECO:0007669"/>
    <property type="project" value="InterPro"/>
</dbReference>
<proteinExistence type="predicted"/>
<dbReference type="RefSeq" id="WP_260762495.1">
    <property type="nucleotide sequence ID" value="NZ_CP045921.1"/>
</dbReference>
<dbReference type="EC" id="2.1.1.171" evidence="3"/>
<dbReference type="EMBL" id="CP045921">
    <property type="protein sequence ID" value="QHN42895.1"/>
    <property type="molecule type" value="Genomic_DNA"/>
</dbReference>
<dbReference type="InterPro" id="IPR002052">
    <property type="entry name" value="DNA_methylase_N6_adenine_CS"/>
</dbReference>
<dbReference type="InterPro" id="IPR004398">
    <property type="entry name" value="RNA_MeTrfase_RsmD"/>
</dbReference>
<dbReference type="Pfam" id="PF03602">
    <property type="entry name" value="Cons_hypoth95"/>
    <property type="match status" value="1"/>
</dbReference>
<dbReference type="GO" id="GO:0052913">
    <property type="term" value="F:16S rRNA (guanine(966)-N(2))-methyltransferase activity"/>
    <property type="evidence" value="ECO:0007669"/>
    <property type="project" value="UniProtKB-EC"/>
</dbReference>
<dbReference type="PIRSF" id="PIRSF004553">
    <property type="entry name" value="CHP00095"/>
    <property type="match status" value="1"/>
</dbReference>
<keyword evidence="1 3" id="KW-0489">Methyltransferase</keyword>
<gene>
    <name evidence="3" type="primary">rsmD</name>
    <name evidence="3" type="ORF">GII36_03460</name>
</gene>